<dbReference type="PANTHER" id="PTHR42024:SF1">
    <property type="entry name" value="AMINO ACID PERMEASE_ SLC12A DOMAIN-CONTAINING PROTEIN"/>
    <property type="match status" value="1"/>
</dbReference>
<gene>
    <name evidence="3" type="ORF">B0I36DRAFT_431601</name>
</gene>
<feature type="transmembrane region" description="Helical" evidence="2">
    <location>
        <begin position="94"/>
        <end position="117"/>
    </location>
</feature>
<dbReference type="OrthoDB" id="4838853at2759"/>
<accession>A0A9P8Y899</accession>
<feature type="transmembrane region" description="Helical" evidence="2">
    <location>
        <begin position="318"/>
        <end position="342"/>
    </location>
</feature>
<dbReference type="PANTHER" id="PTHR42024">
    <property type="entry name" value="AMINO ACID PERMEASE_ SLC12A DOMAIN-CONTAINING PROTEIN"/>
    <property type="match status" value="1"/>
</dbReference>
<feature type="transmembrane region" description="Helical" evidence="2">
    <location>
        <begin position="207"/>
        <end position="231"/>
    </location>
</feature>
<keyword evidence="2" id="KW-1133">Transmembrane helix</keyword>
<feature type="region of interest" description="Disordered" evidence="1">
    <location>
        <begin position="18"/>
        <end position="38"/>
    </location>
</feature>
<dbReference type="EMBL" id="JAGTJQ010000005">
    <property type="protein sequence ID" value="KAH7031508.1"/>
    <property type="molecule type" value="Genomic_DNA"/>
</dbReference>
<keyword evidence="2" id="KW-0812">Transmembrane</keyword>
<sequence>MHGSTRRASVKQHFSAVVHDSRDEKHNTKSSKNNFEQPNITVSGKAENSYGFLTMELVPGQACAEQLFPGARPEPDLSPPSLNYTLRDKKLRIAVFWCFVFFDCALVPVGLYLFLWYNNGPGSEERDPLSANLVLSIVTATIGGTGIIEFAIGMWKLWKKGSNCRVIGAKSRWYFDWFHWWFGLCLLIVVAELVVGTAFTKPNRRLLAMPLSSVLAVFGALLLVTDVLHLFSVRTLVRISSVPRGDRVPVGIYPIIEDVCAVSGSGTTLFRESLERRYKASPIFRIMLRRLSVFWTLGALGCSAGTSFMIWHFDDIDLAFGCGWMVPFIWAGVWCLATIVYVQHMLAKEKRLWAEVMALNVRAEQSDQV</sequence>
<reference evidence="3" key="1">
    <citation type="journal article" date="2021" name="Nat. Commun.">
        <title>Genetic determinants of endophytism in the Arabidopsis root mycobiome.</title>
        <authorList>
            <person name="Mesny F."/>
            <person name="Miyauchi S."/>
            <person name="Thiergart T."/>
            <person name="Pickel B."/>
            <person name="Atanasova L."/>
            <person name="Karlsson M."/>
            <person name="Huettel B."/>
            <person name="Barry K.W."/>
            <person name="Haridas S."/>
            <person name="Chen C."/>
            <person name="Bauer D."/>
            <person name="Andreopoulos W."/>
            <person name="Pangilinan J."/>
            <person name="LaButti K."/>
            <person name="Riley R."/>
            <person name="Lipzen A."/>
            <person name="Clum A."/>
            <person name="Drula E."/>
            <person name="Henrissat B."/>
            <person name="Kohler A."/>
            <person name="Grigoriev I.V."/>
            <person name="Martin F.M."/>
            <person name="Hacquard S."/>
        </authorList>
    </citation>
    <scope>NUCLEOTIDE SEQUENCE</scope>
    <source>
        <strain evidence="3">MPI-CAGE-CH-0230</strain>
    </source>
</reference>
<name>A0A9P8Y899_9PEZI</name>
<evidence type="ECO:0000256" key="1">
    <source>
        <dbReference type="SAM" id="MobiDB-lite"/>
    </source>
</evidence>
<protein>
    <submittedName>
        <fullName evidence="3">Uncharacterized protein</fullName>
    </submittedName>
</protein>
<proteinExistence type="predicted"/>
<dbReference type="GeneID" id="70192136"/>
<feature type="transmembrane region" description="Helical" evidence="2">
    <location>
        <begin position="129"/>
        <end position="152"/>
    </location>
</feature>
<evidence type="ECO:0000313" key="3">
    <source>
        <dbReference type="EMBL" id="KAH7031508.1"/>
    </source>
</evidence>
<comment type="caution">
    <text evidence="3">The sequence shown here is derived from an EMBL/GenBank/DDBJ whole genome shotgun (WGS) entry which is preliminary data.</text>
</comment>
<evidence type="ECO:0000313" key="4">
    <source>
        <dbReference type="Proteomes" id="UP000756346"/>
    </source>
</evidence>
<dbReference type="AlphaFoldDB" id="A0A9P8Y899"/>
<keyword evidence="2" id="KW-0472">Membrane</keyword>
<dbReference type="Proteomes" id="UP000756346">
    <property type="component" value="Unassembled WGS sequence"/>
</dbReference>
<organism evidence="3 4">
    <name type="scientific">Microdochium trichocladiopsis</name>
    <dbReference type="NCBI Taxonomy" id="1682393"/>
    <lineage>
        <taxon>Eukaryota</taxon>
        <taxon>Fungi</taxon>
        <taxon>Dikarya</taxon>
        <taxon>Ascomycota</taxon>
        <taxon>Pezizomycotina</taxon>
        <taxon>Sordariomycetes</taxon>
        <taxon>Xylariomycetidae</taxon>
        <taxon>Xylariales</taxon>
        <taxon>Microdochiaceae</taxon>
        <taxon>Microdochium</taxon>
    </lineage>
</organism>
<dbReference type="RefSeq" id="XP_046013188.1">
    <property type="nucleotide sequence ID" value="XM_046162590.1"/>
</dbReference>
<evidence type="ECO:0000256" key="2">
    <source>
        <dbReference type="SAM" id="Phobius"/>
    </source>
</evidence>
<keyword evidence="4" id="KW-1185">Reference proteome</keyword>
<feature type="transmembrane region" description="Helical" evidence="2">
    <location>
        <begin position="173"/>
        <end position="195"/>
    </location>
</feature>
<feature type="transmembrane region" description="Helical" evidence="2">
    <location>
        <begin position="293"/>
        <end position="312"/>
    </location>
</feature>